<keyword evidence="3" id="KW-0808">Transferase</keyword>
<dbReference type="PANTHER" id="PTHR45947:SF3">
    <property type="entry name" value="SULFOQUINOVOSYL TRANSFERASE SQD2"/>
    <property type="match status" value="1"/>
</dbReference>
<dbReference type="EMBL" id="QSVF01000015">
    <property type="protein sequence ID" value="RGO09346.1"/>
    <property type="molecule type" value="Genomic_DNA"/>
</dbReference>
<evidence type="ECO:0000259" key="1">
    <source>
        <dbReference type="Pfam" id="PF00534"/>
    </source>
</evidence>
<sequence length="383" mass="43899">MKKICICTTISLTMKAFVVETAIYLHDKCGYDVTLICNEDTDFEKFLPDFIHFIPVHMARGIDFSALSSIKKFIKIFKEHKFDMVQYSTPNAACYASIASRYARVPIRLYCQWGIRYVGMKGSGRIIFKNIEKMICWNSTDIRAVSPMNKAYAVSEGLYPEYKATVVGKGGTIGVDMFKYDIQKKMIWRKNIREKYNIFLNDFVFGFVGRISLDKGCTELLSAFRKLESENRHIKLFIVGPVDDNCGISLDLLTWARQSKNVIMTGLIDSRQIHQYYAAMDVLVHPTYREGFGMVIQEAGALAVPVITTDIPGASEVMENGISSIHVKVKDEKALKAAMESFIKHQDKAIKYGKAAYERTKQFYDRKIMLENQREDYQQLLER</sequence>
<dbReference type="InterPro" id="IPR050194">
    <property type="entry name" value="Glycosyltransferase_grp1"/>
</dbReference>
<dbReference type="PANTHER" id="PTHR45947">
    <property type="entry name" value="SULFOQUINOVOSYL TRANSFERASE SQD2"/>
    <property type="match status" value="1"/>
</dbReference>
<organism evidence="3 4">
    <name type="scientific">Thomasclavelia spiroformis</name>
    <dbReference type="NCBI Taxonomy" id="29348"/>
    <lineage>
        <taxon>Bacteria</taxon>
        <taxon>Bacillati</taxon>
        <taxon>Bacillota</taxon>
        <taxon>Erysipelotrichia</taxon>
        <taxon>Erysipelotrichales</taxon>
        <taxon>Coprobacillaceae</taxon>
        <taxon>Thomasclavelia</taxon>
    </lineage>
</organism>
<dbReference type="RefSeq" id="WP_117605019.1">
    <property type="nucleotide sequence ID" value="NZ_CAXVJN010000043.1"/>
</dbReference>
<dbReference type="Proteomes" id="UP000261087">
    <property type="component" value="Unassembled WGS sequence"/>
</dbReference>
<dbReference type="AlphaFoldDB" id="A0A3E5FPL3"/>
<feature type="domain" description="Glycosyltransferase subfamily 4-like N-terminal" evidence="2">
    <location>
        <begin position="16"/>
        <end position="142"/>
    </location>
</feature>
<dbReference type="GO" id="GO:0016757">
    <property type="term" value="F:glycosyltransferase activity"/>
    <property type="evidence" value="ECO:0007669"/>
    <property type="project" value="InterPro"/>
</dbReference>
<reference evidence="3 4" key="1">
    <citation type="submission" date="2018-08" db="EMBL/GenBank/DDBJ databases">
        <title>A genome reference for cultivated species of the human gut microbiota.</title>
        <authorList>
            <person name="Zou Y."/>
            <person name="Xue W."/>
            <person name="Luo G."/>
        </authorList>
    </citation>
    <scope>NUCLEOTIDE SEQUENCE [LARGE SCALE GENOMIC DNA]</scope>
    <source>
        <strain evidence="3 4">OM02-6</strain>
    </source>
</reference>
<dbReference type="Pfam" id="PF00534">
    <property type="entry name" value="Glycos_transf_1"/>
    <property type="match status" value="1"/>
</dbReference>
<evidence type="ECO:0000313" key="4">
    <source>
        <dbReference type="Proteomes" id="UP000261087"/>
    </source>
</evidence>
<dbReference type="InterPro" id="IPR001296">
    <property type="entry name" value="Glyco_trans_1"/>
</dbReference>
<dbReference type="SUPFAM" id="SSF53756">
    <property type="entry name" value="UDP-Glycosyltransferase/glycogen phosphorylase"/>
    <property type="match status" value="1"/>
</dbReference>
<dbReference type="Gene3D" id="3.40.50.2000">
    <property type="entry name" value="Glycogen Phosphorylase B"/>
    <property type="match status" value="2"/>
</dbReference>
<evidence type="ECO:0000259" key="2">
    <source>
        <dbReference type="Pfam" id="PF13477"/>
    </source>
</evidence>
<evidence type="ECO:0000313" key="3">
    <source>
        <dbReference type="EMBL" id="RGO09346.1"/>
    </source>
</evidence>
<protein>
    <submittedName>
        <fullName evidence="3">Glycosyltransferase family 1 protein</fullName>
    </submittedName>
</protein>
<name>A0A3E5FPL3_9FIRM</name>
<dbReference type="InterPro" id="IPR028098">
    <property type="entry name" value="Glyco_trans_4-like_N"/>
</dbReference>
<proteinExistence type="predicted"/>
<gene>
    <name evidence="3" type="ORF">DXB31_07200</name>
</gene>
<dbReference type="Pfam" id="PF13477">
    <property type="entry name" value="Glyco_trans_4_2"/>
    <property type="match status" value="1"/>
</dbReference>
<comment type="caution">
    <text evidence="3">The sequence shown here is derived from an EMBL/GenBank/DDBJ whole genome shotgun (WGS) entry which is preliminary data.</text>
</comment>
<accession>A0A3E5FPL3</accession>
<feature type="domain" description="Glycosyl transferase family 1" evidence="1">
    <location>
        <begin position="189"/>
        <end position="359"/>
    </location>
</feature>